<dbReference type="InterPro" id="IPR003439">
    <property type="entry name" value="ABC_transporter-like_ATP-bd"/>
</dbReference>
<protein>
    <recommendedName>
        <fullName evidence="2">ABC-type xenobiotic transporter</fullName>
        <ecNumber evidence="2">7.6.2.2</ecNumber>
    </recommendedName>
</protein>
<keyword evidence="8" id="KW-1185">Reference proteome</keyword>
<dbReference type="GO" id="GO:0016020">
    <property type="term" value="C:membrane"/>
    <property type="evidence" value="ECO:0007669"/>
    <property type="project" value="TreeGrafter"/>
</dbReference>
<comment type="similarity">
    <text evidence="1">Belongs to the ABC transporter superfamily. ABCC family. Conjugate transporter (TC 3.A.1.208) subfamily.</text>
</comment>
<dbReference type="SMART" id="SM00382">
    <property type="entry name" value="AAA"/>
    <property type="match status" value="1"/>
</dbReference>
<sequence length="251" mass="27958">MNWPEFGKVEIRDLKLVRYRPNSSLVLWGISCVFEGGDKIGIVGTTGSGKTTLINALFRLLEPTEGSIIVDGTNISRLGLHDLRSHFGVIPQDPTLFSGSVRYNLDPLMEHIDQEIWTVRFLSNPKFLHFFLTRRCKTPIILVSSLLECHLLCLIDTISKPCMESSEKMSASGGSSRERGGIGRLGLDCIVITVAHRIPTVMDSTMVLSISDGQVVEYDRPMKLMSNEDSLFGQLVKEYWSHCGSVRGHFG</sequence>
<accession>A0A834HEV2</accession>
<evidence type="ECO:0000256" key="1">
    <source>
        <dbReference type="ARBA" id="ARBA00009726"/>
    </source>
</evidence>
<dbReference type="GO" id="GO:0005524">
    <property type="term" value="F:ATP binding"/>
    <property type="evidence" value="ECO:0007669"/>
    <property type="project" value="UniProtKB-KW"/>
</dbReference>
<dbReference type="Gene3D" id="3.40.50.300">
    <property type="entry name" value="P-loop containing nucleotide triphosphate hydrolases"/>
    <property type="match status" value="2"/>
</dbReference>
<dbReference type="AlphaFoldDB" id="A0A834HEV2"/>
<dbReference type="InterPro" id="IPR003593">
    <property type="entry name" value="AAA+_ATPase"/>
</dbReference>
<dbReference type="InterPro" id="IPR050173">
    <property type="entry name" value="ABC_transporter_C-like"/>
</dbReference>
<comment type="catalytic activity">
    <reaction evidence="5">
        <text>ATP + H2O + xenobioticSide 1 = ADP + phosphate + xenobioticSide 2.</text>
        <dbReference type="EC" id="7.6.2.2"/>
    </reaction>
</comment>
<dbReference type="EC" id="7.6.2.2" evidence="2"/>
<dbReference type="GO" id="GO:0016887">
    <property type="term" value="F:ATP hydrolysis activity"/>
    <property type="evidence" value="ECO:0007669"/>
    <property type="project" value="InterPro"/>
</dbReference>
<dbReference type="Proteomes" id="UP000626092">
    <property type="component" value="Unassembled WGS sequence"/>
</dbReference>
<organism evidence="7 8">
    <name type="scientific">Rhododendron simsii</name>
    <name type="common">Sims's rhododendron</name>
    <dbReference type="NCBI Taxonomy" id="118357"/>
    <lineage>
        <taxon>Eukaryota</taxon>
        <taxon>Viridiplantae</taxon>
        <taxon>Streptophyta</taxon>
        <taxon>Embryophyta</taxon>
        <taxon>Tracheophyta</taxon>
        <taxon>Spermatophyta</taxon>
        <taxon>Magnoliopsida</taxon>
        <taxon>eudicotyledons</taxon>
        <taxon>Gunneridae</taxon>
        <taxon>Pentapetalae</taxon>
        <taxon>asterids</taxon>
        <taxon>Ericales</taxon>
        <taxon>Ericaceae</taxon>
        <taxon>Ericoideae</taxon>
        <taxon>Rhodoreae</taxon>
        <taxon>Rhododendron</taxon>
    </lineage>
</organism>
<dbReference type="EMBL" id="WJXA01000002">
    <property type="protein sequence ID" value="KAF7150981.1"/>
    <property type="molecule type" value="Genomic_DNA"/>
</dbReference>
<dbReference type="PANTHER" id="PTHR24223:SF263">
    <property type="entry name" value="ABC-TYPE XENOBIOTIC TRANSPORTER"/>
    <property type="match status" value="1"/>
</dbReference>
<reference evidence="7" key="1">
    <citation type="submission" date="2019-11" db="EMBL/GenBank/DDBJ databases">
        <authorList>
            <person name="Liu Y."/>
            <person name="Hou J."/>
            <person name="Li T.-Q."/>
            <person name="Guan C.-H."/>
            <person name="Wu X."/>
            <person name="Wu H.-Z."/>
            <person name="Ling F."/>
            <person name="Zhang R."/>
            <person name="Shi X.-G."/>
            <person name="Ren J.-P."/>
            <person name="Chen E.-F."/>
            <person name="Sun J.-M."/>
        </authorList>
    </citation>
    <scope>NUCLEOTIDE SEQUENCE</scope>
    <source>
        <strain evidence="7">Adult_tree_wgs_1</strain>
        <tissue evidence="7">Leaves</tissue>
    </source>
</reference>
<keyword evidence="4" id="KW-0067">ATP-binding</keyword>
<comment type="caution">
    <text evidence="7">The sequence shown here is derived from an EMBL/GenBank/DDBJ whole genome shotgun (WGS) entry which is preliminary data.</text>
</comment>
<dbReference type="GO" id="GO:0008559">
    <property type="term" value="F:ABC-type xenobiotic transporter activity"/>
    <property type="evidence" value="ECO:0007669"/>
    <property type="project" value="UniProtKB-EC"/>
</dbReference>
<evidence type="ECO:0000313" key="7">
    <source>
        <dbReference type="EMBL" id="KAF7150981.1"/>
    </source>
</evidence>
<evidence type="ECO:0000256" key="4">
    <source>
        <dbReference type="ARBA" id="ARBA00022840"/>
    </source>
</evidence>
<gene>
    <name evidence="7" type="ORF">RHSIM_Rhsim02G0136800</name>
</gene>
<evidence type="ECO:0000256" key="5">
    <source>
        <dbReference type="ARBA" id="ARBA00034018"/>
    </source>
</evidence>
<proteinExistence type="inferred from homology"/>
<dbReference type="InterPro" id="IPR027417">
    <property type="entry name" value="P-loop_NTPase"/>
</dbReference>
<name>A0A834HEV2_RHOSS</name>
<dbReference type="SUPFAM" id="SSF52540">
    <property type="entry name" value="P-loop containing nucleoside triphosphate hydrolases"/>
    <property type="match status" value="1"/>
</dbReference>
<evidence type="ECO:0000256" key="3">
    <source>
        <dbReference type="ARBA" id="ARBA00022741"/>
    </source>
</evidence>
<dbReference type="PANTHER" id="PTHR24223">
    <property type="entry name" value="ATP-BINDING CASSETTE SUB-FAMILY C"/>
    <property type="match status" value="1"/>
</dbReference>
<keyword evidence="3" id="KW-0547">Nucleotide-binding</keyword>
<evidence type="ECO:0000259" key="6">
    <source>
        <dbReference type="PROSITE" id="PS50893"/>
    </source>
</evidence>
<feature type="domain" description="ABC transporter" evidence="6">
    <location>
        <begin position="11"/>
        <end position="237"/>
    </location>
</feature>
<dbReference type="PROSITE" id="PS50893">
    <property type="entry name" value="ABC_TRANSPORTER_2"/>
    <property type="match status" value="1"/>
</dbReference>
<dbReference type="OrthoDB" id="6500128at2759"/>
<evidence type="ECO:0000313" key="8">
    <source>
        <dbReference type="Proteomes" id="UP000626092"/>
    </source>
</evidence>
<dbReference type="Pfam" id="PF00005">
    <property type="entry name" value="ABC_tran"/>
    <property type="match status" value="1"/>
</dbReference>
<evidence type="ECO:0000256" key="2">
    <source>
        <dbReference type="ARBA" id="ARBA00012191"/>
    </source>
</evidence>